<evidence type="ECO:0000313" key="1">
    <source>
        <dbReference type="EMBL" id="VFU20037.1"/>
    </source>
</evidence>
<dbReference type="EMBL" id="CAADRP010000001">
    <property type="protein sequence ID" value="VFU20037.1"/>
    <property type="molecule type" value="Genomic_DNA"/>
</dbReference>
<sequence>MTTGPNVTGSAKFPAKVGLGTHPCSKNQTYQGPYGTMFAPSVNSVMQYHSCTLFNYTGNPPNNTMVRKGSKASSAPF</sequence>
<protein>
    <submittedName>
        <fullName evidence="1">Uncharacterized protein</fullName>
    </submittedName>
</protein>
<proteinExistence type="predicted"/>
<organism evidence="1">
    <name type="scientific">Salix viminalis</name>
    <name type="common">Common osier</name>
    <name type="synonym">Basket willow</name>
    <dbReference type="NCBI Taxonomy" id="40686"/>
    <lineage>
        <taxon>Eukaryota</taxon>
        <taxon>Viridiplantae</taxon>
        <taxon>Streptophyta</taxon>
        <taxon>Embryophyta</taxon>
        <taxon>Tracheophyta</taxon>
        <taxon>Spermatophyta</taxon>
        <taxon>Magnoliopsida</taxon>
        <taxon>eudicotyledons</taxon>
        <taxon>Gunneridae</taxon>
        <taxon>Pentapetalae</taxon>
        <taxon>rosids</taxon>
        <taxon>fabids</taxon>
        <taxon>Malpighiales</taxon>
        <taxon>Salicaceae</taxon>
        <taxon>Saliceae</taxon>
        <taxon>Salix</taxon>
    </lineage>
</organism>
<reference evidence="1" key="1">
    <citation type="submission" date="2019-03" db="EMBL/GenBank/DDBJ databases">
        <authorList>
            <person name="Mank J."/>
            <person name="Almeida P."/>
        </authorList>
    </citation>
    <scope>NUCLEOTIDE SEQUENCE</scope>
    <source>
        <strain evidence="1">78183</strain>
    </source>
</reference>
<dbReference type="AlphaFoldDB" id="A0A6N2JY74"/>
<accession>A0A6N2JY74</accession>
<gene>
    <name evidence="1" type="ORF">SVIM_LOCUS2307</name>
</gene>
<name>A0A6N2JY74_SALVM</name>